<dbReference type="Pfam" id="PF00293">
    <property type="entry name" value="NUDIX"/>
    <property type="match status" value="1"/>
</dbReference>
<dbReference type="RefSeq" id="WP_143489899.1">
    <property type="nucleotide sequence ID" value="NZ_VJOY01000018.1"/>
</dbReference>
<keyword evidence="2" id="KW-0378">Hydrolase</keyword>
<dbReference type="CDD" id="cd04690">
    <property type="entry name" value="NUDIX_Hydrolase"/>
    <property type="match status" value="1"/>
</dbReference>
<dbReference type="PANTHER" id="PTHR43046">
    <property type="entry name" value="GDP-MANNOSE MANNOSYL HYDROLASE"/>
    <property type="match status" value="1"/>
</dbReference>
<dbReference type="SUPFAM" id="SSF55811">
    <property type="entry name" value="Nudix"/>
    <property type="match status" value="1"/>
</dbReference>
<dbReference type="AlphaFoldDB" id="A0A553GUM9"/>
<dbReference type="PANTHER" id="PTHR43046:SF2">
    <property type="entry name" value="8-OXO-DGTP DIPHOSPHATASE-RELATED"/>
    <property type="match status" value="1"/>
</dbReference>
<dbReference type="Gene3D" id="3.90.79.10">
    <property type="entry name" value="Nucleoside Triphosphate Pyrophosphohydrolase"/>
    <property type="match status" value="1"/>
</dbReference>
<proteinExistence type="predicted"/>
<dbReference type="InterPro" id="IPR015797">
    <property type="entry name" value="NUDIX_hydrolase-like_dom_sf"/>
</dbReference>
<feature type="domain" description="Nudix hydrolase" evidence="3">
    <location>
        <begin position="2"/>
        <end position="130"/>
    </location>
</feature>
<sequence length="134" mass="15086">MPVQLSIAAACLRDAQGRLLLVRKRGTRFFMLPGGKREPGETSLAALTRELWEELELRLPPEALTPLGRFQARAANEADTWIDADLYTARLDDAVTPQAELEALHWWHPGTPADVPLAPLLKDEILRQRLRDDL</sequence>
<comment type="cofactor">
    <cofactor evidence="1">
        <name>Mg(2+)</name>
        <dbReference type="ChEBI" id="CHEBI:18420"/>
    </cofactor>
</comment>
<evidence type="ECO:0000313" key="5">
    <source>
        <dbReference type="Proteomes" id="UP000315235"/>
    </source>
</evidence>
<dbReference type="EMBL" id="VJOY01000018">
    <property type="protein sequence ID" value="TRX73214.1"/>
    <property type="molecule type" value="Genomic_DNA"/>
</dbReference>
<organism evidence="4 5">
    <name type="scientific">Pseudomonas mangiferae</name>
    <dbReference type="NCBI Taxonomy" id="2593654"/>
    <lineage>
        <taxon>Bacteria</taxon>
        <taxon>Pseudomonadati</taxon>
        <taxon>Pseudomonadota</taxon>
        <taxon>Gammaproteobacteria</taxon>
        <taxon>Pseudomonadales</taxon>
        <taxon>Pseudomonadaceae</taxon>
        <taxon>Pseudomonas</taxon>
    </lineage>
</organism>
<evidence type="ECO:0000256" key="1">
    <source>
        <dbReference type="ARBA" id="ARBA00001946"/>
    </source>
</evidence>
<keyword evidence="5" id="KW-1185">Reference proteome</keyword>
<dbReference type="GO" id="GO:0016787">
    <property type="term" value="F:hydrolase activity"/>
    <property type="evidence" value="ECO:0007669"/>
    <property type="project" value="UniProtKB-KW"/>
</dbReference>
<dbReference type="OrthoDB" id="9801098at2"/>
<accession>A0A553GUM9</accession>
<name>A0A553GUM9_9PSED</name>
<dbReference type="InterPro" id="IPR000086">
    <property type="entry name" value="NUDIX_hydrolase_dom"/>
</dbReference>
<gene>
    <name evidence="4" type="ORF">FM069_18745</name>
</gene>
<evidence type="ECO:0000256" key="2">
    <source>
        <dbReference type="ARBA" id="ARBA00022801"/>
    </source>
</evidence>
<reference evidence="4 5" key="1">
    <citation type="submission" date="2019-07" db="EMBL/GenBank/DDBJ databases">
        <title>Pseudomonas mangiferae sp. nov., isolated from bark of mango tree in Thailand.</title>
        <authorList>
            <person name="Srisuk N."/>
            <person name="Anurat P."/>
        </authorList>
    </citation>
    <scope>NUCLEOTIDE SEQUENCE [LARGE SCALE GENOMIC DNA]</scope>
    <source>
        <strain evidence="4 5">DMKU_BBB3-04</strain>
    </source>
</reference>
<evidence type="ECO:0000259" key="3">
    <source>
        <dbReference type="PROSITE" id="PS51462"/>
    </source>
</evidence>
<protein>
    <submittedName>
        <fullName evidence="4">NUDIX domain-containing protein</fullName>
    </submittedName>
</protein>
<dbReference type="Proteomes" id="UP000315235">
    <property type="component" value="Unassembled WGS sequence"/>
</dbReference>
<evidence type="ECO:0000313" key="4">
    <source>
        <dbReference type="EMBL" id="TRX73214.1"/>
    </source>
</evidence>
<dbReference type="PROSITE" id="PS51462">
    <property type="entry name" value="NUDIX"/>
    <property type="match status" value="1"/>
</dbReference>
<comment type="caution">
    <text evidence="4">The sequence shown here is derived from an EMBL/GenBank/DDBJ whole genome shotgun (WGS) entry which is preliminary data.</text>
</comment>